<evidence type="ECO:0000313" key="6">
    <source>
        <dbReference type="EMBL" id="VAX20680.1"/>
    </source>
</evidence>
<protein>
    <submittedName>
        <fullName evidence="6">Methyl-accepting chemotaxis protein I (Serine chemoreceptor protein)</fullName>
    </submittedName>
</protein>
<dbReference type="FunFam" id="1.10.287.950:FF:000001">
    <property type="entry name" value="Methyl-accepting chemotaxis sensory transducer"/>
    <property type="match status" value="1"/>
</dbReference>
<dbReference type="InterPro" id="IPR051310">
    <property type="entry name" value="MCP_chemotaxis"/>
</dbReference>
<keyword evidence="4" id="KW-0472">Membrane</keyword>
<keyword evidence="6" id="KW-0675">Receptor</keyword>
<keyword evidence="4" id="KW-0812">Transmembrane</keyword>
<organism evidence="6">
    <name type="scientific">hydrothermal vent metagenome</name>
    <dbReference type="NCBI Taxonomy" id="652676"/>
    <lineage>
        <taxon>unclassified sequences</taxon>
        <taxon>metagenomes</taxon>
        <taxon>ecological metagenomes</taxon>
    </lineage>
</organism>
<dbReference type="Pfam" id="PF00015">
    <property type="entry name" value="MCPsignal"/>
    <property type="match status" value="1"/>
</dbReference>
<feature type="compositionally biased region" description="Low complexity" evidence="3">
    <location>
        <begin position="370"/>
        <end position="393"/>
    </location>
</feature>
<keyword evidence="4" id="KW-1133">Transmembrane helix</keyword>
<dbReference type="SUPFAM" id="SSF58104">
    <property type="entry name" value="Methyl-accepting chemotaxis protein (MCP) signaling domain"/>
    <property type="match status" value="1"/>
</dbReference>
<dbReference type="GO" id="GO:0004888">
    <property type="term" value="F:transmembrane signaling receptor activity"/>
    <property type="evidence" value="ECO:0007669"/>
    <property type="project" value="TreeGrafter"/>
</dbReference>
<evidence type="ECO:0000256" key="2">
    <source>
        <dbReference type="SAM" id="Coils"/>
    </source>
</evidence>
<dbReference type="GO" id="GO:0007165">
    <property type="term" value="P:signal transduction"/>
    <property type="evidence" value="ECO:0007669"/>
    <property type="project" value="InterPro"/>
</dbReference>
<feature type="coiled-coil region" evidence="2">
    <location>
        <begin position="573"/>
        <end position="600"/>
    </location>
</feature>
<dbReference type="GO" id="GO:0005886">
    <property type="term" value="C:plasma membrane"/>
    <property type="evidence" value="ECO:0007669"/>
    <property type="project" value="TreeGrafter"/>
</dbReference>
<feature type="region of interest" description="Disordered" evidence="3">
    <location>
        <begin position="370"/>
        <end position="423"/>
    </location>
</feature>
<dbReference type="Gene3D" id="1.10.287.950">
    <property type="entry name" value="Methyl-accepting chemotaxis protein"/>
    <property type="match status" value="1"/>
</dbReference>
<sequence>MFKNMSLTIKIFSIPVAASLIIAAIIFISILEVKNTQVITDRVINLRAPTARTGVVLLNGVNHSLAALRGWIILGVPKFKVEREKAWKNINQALARMDEYSKSWTAPANIEKLSALKALFVKFEKFQKEIEDIANTQDNLPANKMLFVEAAPKAAILAKEITNMINLETRQSATAERKALLGMMADIRGTLGLSLGAIRAYLLSGDDKFHKTFEALWAKNEKRFGDLSKNTYLLTPAQLQSYNAFKTARDKFKVLPSKMFEIRKGKDWNLANRWLGTKAAPTAGKITRMLSEMAKNQKMLMDKDTQAAHEANSQLVVVMLVTSIVGILILIVLSFFISRSITKPVNTIINNLSEGATQVNSASAQISGSSQSLAEGATEQASSLEETSSALEQMASQTKQNADNSSQASSLASNAREEAEAGAKSMEDMITAMDAINKSSEEISKIIKVIEEIAFQTNLLALNAAVEAARAGEHGKGFAVVAEEVRNLAQRSATAAKDTASLIEDAVKKASDGSEIANRAGKALEGIVSGIKKVTDLVAEIAAASNEQAQGVDQVNTAVAQMDKVTQQNASSAEESAAASEELNAQAESLNEVVTDLNQLISGETMEAKAELQRPSKAVLPPHKPRPSAPSAKAFSPRKKTAKTKKNEEDIIPMDDDFGDF</sequence>
<dbReference type="InterPro" id="IPR004089">
    <property type="entry name" value="MCPsignal_dom"/>
</dbReference>
<evidence type="ECO:0000259" key="5">
    <source>
        <dbReference type="PROSITE" id="PS50111"/>
    </source>
</evidence>
<feature type="transmembrane region" description="Helical" evidence="4">
    <location>
        <begin position="315"/>
        <end position="337"/>
    </location>
</feature>
<feature type="compositionally biased region" description="Low complexity" evidence="3">
    <location>
        <begin position="401"/>
        <end position="414"/>
    </location>
</feature>
<reference evidence="6" key="1">
    <citation type="submission" date="2018-06" db="EMBL/GenBank/DDBJ databases">
        <authorList>
            <person name="Zhirakovskaya E."/>
        </authorList>
    </citation>
    <scope>NUCLEOTIDE SEQUENCE</scope>
</reference>
<accession>A0A3B1CD85</accession>
<dbReference type="EMBL" id="UOGA01000183">
    <property type="protein sequence ID" value="VAX20680.1"/>
    <property type="molecule type" value="Genomic_DNA"/>
</dbReference>
<evidence type="ECO:0000256" key="1">
    <source>
        <dbReference type="ARBA" id="ARBA00022481"/>
    </source>
</evidence>
<name>A0A3B1CD85_9ZZZZ</name>
<gene>
    <name evidence="6" type="ORF">MNBD_NITROSPINAE04-2002</name>
</gene>
<feature type="transmembrane region" description="Helical" evidence="4">
    <location>
        <begin position="12"/>
        <end position="31"/>
    </location>
</feature>
<evidence type="ECO:0000256" key="4">
    <source>
        <dbReference type="SAM" id="Phobius"/>
    </source>
</evidence>
<proteinExistence type="predicted"/>
<dbReference type="PROSITE" id="PS50111">
    <property type="entry name" value="CHEMOTAXIS_TRANSDUC_2"/>
    <property type="match status" value="1"/>
</dbReference>
<dbReference type="AlphaFoldDB" id="A0A3B1CD85"/>
<dbReference type="GO" id="GO:0006935">
    <property type="term" value="P:chemotaxis"/>
    <property type="evidence" value="ECO:0007669"/>
    <property type="project" value="TreeGrafter"/>
</dbReference>
<evidence type="ECO:0000256" key="3">
    <source>
        <dbReference type="SAM" id="MobiDB-lite"/>
    </source>
</evidence>
<keyword evidence="1" id="KW-0488">Methylation</keyword>
<feature type="compositionally biased region" description="Acidic residues" evidence="3">
    <location>
        <begin position="650"/>
        <end position="661"/>
    </location>
</feature>
<dbReference type="SMART" id="SM00283">
    <property type="entry name" value="MA"/>
    <property type="match status" value="1"/>
</dbReference>
<keyword evidence="2" id="KW-0175">Coiled coil</keyword>
<dbReference type="PANTHER" id="PTHR43531:SF14">
    <property type="entry name" value="METHYL-ACCEPTING CHEMOTAXIS PROTEIN I-RELATED"/>
    <property type="match status" value="1"/>
</dbReference>
<dbReference type="CDD" id="cd11386">
    <property type="entry name" value="MCP_signal"/>
    <property type="match status" value="1"/>
</dbReference>
<dbReference type="PANTHER" id="PTHR43531">
    <property type="entry name" value="PROTEIN ICFG"/>
    <property type="match status" value="1"/>
</dbReference>
<feature type="domain" description="Methyl-accepting transducer" evidence="5">
    <location>
        <begin position="355"/>
        <end position="584"/>
    </location>
</feature>
<feature type="region of interest" description="Disordered" evidence="3">
    <location>
        <begin position="607"/>
        <end position="661"/>
    </location>
</feature>